<name>A0A6J4IH61_9CYAN</name>
<gene>
    <name evidence="1" type="ORF">AVDCRST_MAG92-1973</name>
</gene>
<proteinExistence type="predicted"/>
<sequence length="40" mass="4337">MSGLSVRKCVMIFGLRTTSSTRADYIEESSSNVNAAVELL</sequence>
<protein>
    <submittedName>
        <fullName evidence="1">Uncharacterized protein</fullName>
    </submittedName>
</protein>
<organism evidence="1">
    <name type="scientific">uncultured Coleofasciculus sp</name>
    <dbReference type="NCBI Taxonomy" id="1267456"/>
    <lineage>
        <taxon>Bacteria</taxon>
        <taxon>Bacillati</taxon>
        <taxon>Cyanobacteriota</taxon>
        <taxon>Cyanophyceae</taxon>
        <taxon>Coleofasciculales</taxon>
        <taxon>Coleofasciculaceae</taxon>
        <taxon>Coleofasciculus</taxon>
        <taxon>environmental samples</taxon>
    </lineage>
</organism>
<dbReference type="AlphaFoldDB" id="A0A6J4IH61"/>
<accession>A0A6J4IH61</accession>
<dbReference type="EMBL" id="CADCTM010000291">
    <property type="protein sequence ID" value="CAA9250392.1"/>
    <property type="molecule type" value="Genomic_DNA"/>
</dbReference>
<reference evidence="1" key="1">
    <citation type="submission" date="2020-02" db="EMBL/GenBank/DDBJ databases">
        <authorList>
            <person name="Meier V. D."/>
        </authorList>
    </citation>
    <scope>NUCLEOTIDE SEQUENCE</scope>
    <source>
        <strain evidence="1">AVDCRST_MAG92</strain>
    </source>
</reference>
<evidence type="ECO:0000313" key="1">
    <source>
        <dbReference type="EMBL" id="CAA9250392.1"/>
    </source>
</evidence>